<dbReference type="GeneID" id="106820980"/>
<comment type="similarity">
    <text evidence="3">Belongs to the alpha-ketoglutarate dehydrogenase component 4 family.</text>
</comment>
<keyword evidence="4" id="KW-1185">Reference proteome</keyword>
<comment type="subcellular location">
    <subcellularLocation>
        <location evidence="1">Mitochondrion</location>
    </subcellularLocation>
</comment>
<reference evidence="5 6" key="1">
    <citation type="submission" date="2025-05" db="UniProtKB">
        <authorList>
            <consortium name="RefSeq"/>
        </authorList>
    </citation>
    <scope>IDENTIFICATION</scope>
</reference>
<keyword evidence="2" id="KW-0496">Mitochondrion</keyword>
<organism evidence="4 5">
    <name type="scientific">Priapulus caudatus</name>
    <name type="common">Priapulid worm</name>
    <dbReference type="NCBI Taxonomy" id="37621"/>
    <lineage>
        <taxon>Eukaryota</taxon>
        <taxon>Metazoa</taxon>
        <taxon>Ecdysozoa</taxon>
        <taxon>Scalidophora</taxon>
        <taxon>Priapulida</taxon>
        <taxon>Priapulimorpha</taxon>
        <taxon>Priapulimorphida</taxon>
        <taxon>Priapulidae</taxon>
        <taxon>Priapulus</taxon>
    </lineage>
</organism>
<protein>
    <submittedName>
        <fullName evidence="5 6">28S ribosomal protein S36, mitochondrial-like isoform X1</fullName>
    </submittedName>
</protein>
<accession>A0ABM1F9G2</accession>
<proteinExistence type="inferred from homology"/>
<sequence>MATPIKISQVIRQHIPLIKFRYGVGKKSHGLNRMISGASDTPAPQQASALAAPLQAAVTTPSTLDPVGPAIGNTMRGSGIPFVDLPVRFQRKPISEEELEYINGRGDPN</sequence>
<evidence type="ECO:0000313" key="5">
    <source>
        <dbReference type="RefSeq" id="XP_014681083.1"/>
    </source>
</evidence>
<evidence type="ECO:0000313" key="6">
    <source>
        <dbReference type="RefSeq" id="XP_014681084.1"/>
    </source>
</evidence>
<evidence type="ECO:0000256" key="1">
    <source>
        <dbReference type="ARBA" id="ARBA00004173"/>
    </source>
</evidence>
<name>A0ABM1F9G2_PRICU</name>
<gene>
    <name evidence="5 6" type="primary">LOC106820980</name>
</gene>
<evidence type="ECO:0000256" key="3">
    <source>
        <dbReference type="ARBA" id="ARBA00043970"/>
    </source>
</evidence>
<dbReference type="RefSeq" id="XP_014681084.1">
    <property type="nucleotide sequence ID" value="XM_014825598.1"/>
</dbReference>
<evidence type="ECO:0000256" key="2">
    <source>
        <dbReference type="ARBA" id="ARBA00023128"/>
    </source>
</evidence>
<evidence type="ECO:0000313" key="4">
    <source>
        <dbReference type="Proteomes" id="UP000695022"/>
    </source>
</evidence>
<dbReference type="Proteomes" id="UP000695022">
    <property type="component" value="Unplaced"/>
</dbReference>
<dbReference type="RefSeq" id="XP_014681083.1">
    <property type="nucleotide sequence ID" value="XM_014825597.1"/>
</dbReference>
<dbReference type="InterPro" id="IPR020373">
    <property type="entry name" value="Kgd4/YMR-31"/>
</dbReference>
<dbReference type="Pfam" id="PF10937">
    <property type="entry name" value="Kgd4-YMR31"/>
    <property type="match status" value="1"/>
</dbReference>